<gene>
    <name evidence="2" type="ORF">GCM10007390_51290</name>
</gene>
<evidence type="ECO:0000259" key="1">
    <source>
        <dbReference type="PROSITE" id="PS50930"/>
    </source>
</evidence>
<organism evidence="2 3">
    <name type="scientific">Persicitalea jodogahamensis</name>
    <dbReference type="NCBI Taxonomy" id="402147"/>
    <lineage>
        <taxon>Bacteria</taxon>
        <taxon>Pseudomonadati</taxon>
        <taxon>Bacteroidota</taxon>
        <taxon>Cytophagia</taxon>
        <taxon>Cytophagales</taxon>
        <taxon>Spirosomataceae</taxon>
        <taxon>Persicitalea</taxon>
    </lineage>
</organism>
<keyword evidence="3" id="KW-1185">Reference proteome</keyword>
<dbReference type="GO" id="GO:0000156">
    <property type="term" value="F:phosphorelay response regulator activity"/>
    <property type="evidence" value="ECO:0007669"/>
    <property type="project" value="InterPro"/>
</dbReference>
<protein>
    <recommendedName>
        <fullName evidence="1">HTH LytTR-type domain-containing protein</fullName>
    </recommendedName>
</protein>
<dbReference type="SMART" id="SM00850">
    <property type="entry name" value="LytTR"/>
    <property type="match status" value="1"/>
</dbReference>
<proteinExistence type="predicted"/>
<dbReference type="EMBL" id="BMXF01000010">
    <property type="protein sequence ID" value="GHB88914.1"/>
    <property type="molecule type" value="Genomic_DNA"/>
</dbReference>
<reference evidence="2 3" key="1">
    <citation type="journal article" date="2014" name="Int. J. Syst. Evol. Microbiol.">
        <title>Complete genome sequence of Corynebacterium casei LMG S-19264T (=DSM 44701T), isolated from a smear-ripened cheese.</title>
        <authorList>
            <consortium name="US DOE Joint Genome Institute (JGI-PGF)"/>
            <person name="Walter F."/>
            <person name="Albersmeier A."/>
            <person name="Kalinowski J."/>
            <person name="Ruckert C."/>
        </authorList>
    </citation>
    <scope>NUCLEOTIDE SEQUENCE [LARGE SCALE GENOMIC DNA]</scope>
    <source>
        <strain evidence="2 3">KCTC 12866</strain>
    </source>
</reference>
<sequence>MDLLTLTARIQLPSSEVVYCESSRNYTFIHLRCGKRILLSKTLGCIALGLPKGSFIRLSRSHIVNLNYLNSIVERDENYYARIAGGTRLPISRRRLKYVTSQC</sequence>
<dbReference type="Gene3D" id="2.40.50.1020">
    <property type="entry name" value="LytTr DNA-binding domain"/>
    <property type="match status" value="1"/>
</dbReference>
<name>A0A8J3DG87_9BACT</name>
<comment type="caution">
    <text evidence="2">The sequence shown here is derived from an EMBL/GenBank/DDBJ whole genome shotgun (WGS) entry which is preliminary data.</text>
</comment>
<dbReference type="GO" id="GO:0003677">
    <property type="term" value="F:DNA binding"/>
    <property type="evidence" value="ECO:0007669"/>
    <property type="project" value="InterPro"/>
</dbReference>
<evidence type="ECO:0000313" key="3">
    <source>
        <dbReference type="Proteomes" id="UP000598271"/>
    </source>
</evidence>
<dbReference type="Proteomes" id="UP000598271">
    <property type="component" value="Unassembled WGS sequence"/>
</dbReference>
<dbReference type="PANTHER" id="PTHR37299:SF1">
    <property type="entry name" value="STAGE 0 SPORULATION PROTEIN A HOMOLOG"/>
    <property type="match status" value="1"/>
</dbReference>
<dbReference type="AlphaFoldDB" id="A0A8J3DG87"/>
<dbReference type="InterPro" id="IPR046947">
    <property type="entry name" value="LytR-like"/>
</dbReference>
<dbReference type="Pfam" id="PF04397">
    <property type="entry name" value="LytTR"/>
    <property type="match status" value="1"/>
</dbReference>
<accession>A0A8J3DG87</accession>
<dbReference type="InterPro" id="IPR007492">
    <property type="entry name" value="LytTR_DNA-bd_dom"/>
</dbReference>
<dbReference type="PROSITE" id="PS50930">
    <property type="entry name" value="HTH_LYTTR"/>
    <property type="match status" value="1"/>
</dbReference>
<dbReference type="RefSeq" id="WP_189569254.1">
    <property type="nucleotide sequence ID" value="NZ_BMXF01000010.1"/>
</dbReference>
<dbReference type="PANTHER" id="PTHR37299">
    <property type="entry name" value="TRANSCRIPTIONAL REGULATOR-RELATED"/>
    <property type="match status" value="1"/>
</dbReference>
<evidence type="ECO:0000313" key="2">
    <source>
        <dbReference type="EMBL" id="GHB88914.1"/>
    </source>
</evidence>
<feature type="domain" description="HTH LytTR-type" evidence="1">
    <location>
        <begin position="1"/>
        <end position="103"/>
    </location>
</feature>